<evidence type="ECO:0000313" key="3">
    <source>
        <dbReference type="Proteomes" id="UP000580474"/>
    </source>
</evidence>
<evidence type="ECO:0000313" key="2">
    <source>
        <dbReference type="EMBL" id="MBB5069288.1"/>
    </source>
</evidence>
<dbReference type="InterPro" id="IPR005693">
    <property type="entry name" value="Mce"/>
</dbReference>
<keyword evidence="3" id="KW-1185">Reference proteome</keyword>
<dbReference type="PANTHER" id="PTHR33371:SF4">
    <property type="entry name" value="INTERMEMBRANE PHOSPHOLIPID TRANSPORT SYSTEM BINDING PROTEIN MLAD"/>
    <property type="match status" value="1"/>
</dbReference>
<proteinExistence type="predicted"/>
<dbReference type="RefSeq" id="WP_184478989.1">
    <property type="nucleotide sequence ID" value="NZ_JACHIV010000001.1"/>
</dbReference>
<protein>
    <submittedName>
        <fullName evidence="2">Phospholipid/cholesterol/gamma-HCH transport system substrate-binding protein</fullName>
    </submittedName>
</protein>
<organism evidence="2 3">
    <name type="scientific">Saccharopolyspora gloriosae</name>
    <dbReference type="NCBI Taxonomy" id="455344"/>
    <lineage>
        <taxon>Bacteria</taxon>
        <taxon>Bacillati</taxon>
        <taxon>Actinomycetota</taxon>
        <taxon>Actinomycetes</taxon>
        <taxon>Pseudonocardiales</taxon>
        <taxon>Pseudonocardiaceae</taxon>
        <taxon>Saccharopolyspora</taxon>
    </lineage>
</organism>
<accession>A0A840NGA4</accession>
<dbReference type="Proteomes" id="UP000580474">
    <property type="component" value="Unassembled WGS sequence"/>
</dbReference>
<dbReference type="EMBL" id="JACHIV010000001">
    <property type="protein sequence ID" value="MBB5069288.1"/>
    <property type="molecule type" value="Genomic_DNA"/>
</dbReference>
<dbReference type="InterPro" id="IPR052336">
    <property type="entry name" value="MlaD_Phospholipid_Transporter"/>
</dbReference>
<gene>
    <name evidence="2" type="ORF">BJ969_002376</name>
</gene>
<reference evidence="2 3" key="1">
    <citation type="submission" date="2020-08" db="EMBL/GenBank/DDBJ databases">
        <title>Sequencing the genomes of 1000 actinobacteria strains.</title>
        <authorList>
            <person name="Klenk H.-P."/>
        </authorList>
    </citation>
    <scope>NUCLEOTIDE SEQUENCE [LARGE SCALE GENOMIC DNA]</scope>
    <source>
        <strain evidence="2 3">DSM 45582</strain>
    </source>
</reference>
<evidence type="ECO:0000259" key="1">
    <source>
        <dbReference type="Pfam" id="PF02470"/>
    </source>
</evidence>
<dbReference type="InterPro" id="IPR003399">
    <property type="entry name" value="Mce/MlaD"/>
</dbReference>
<dbReference type="PANTHER" id="PTHR33371">
    <property type="entry name" value="INTERMEMBRANE PHOSPHOLIPID TRANSPORT SYSTEM BINDING PROTEIN MLAD-RELATED"/>
    <property type="match status" value="1"/>
</dbReference>
<feature type="domain" description="Mce/MlaD" evidence="1">
    <location>
        <begin position="34"/>
        <end position="106"/>
    </location>
</feature>
<dbReference type="NCBIfam" id="TIGR00996">
    <property type="entry name" value="Mtu_fam_mce"/>
    <property type="match status" value="1"/>
</dbReference>
<sequence length="360" mass="37709">MNRRPSRLIALGCAAALLIAGGWYVLLRPAPAHVVSADFATVDGIYPGNKVHVLGVPVGVVEQVNPRGPVVRVVMRIRPDIALPADAHAYIMSPQLISDRFVELGPAYAGGPALADGGVIPAERAHSPIRWDELMSSLDTVVSALGPDGAGGGDDLGALLHSAASSADGTGPRLRTAITRLAGATDVLAGDREQLGALIGNLDVLVRALAEHRSTVDSLAAGVRRASEDYGGQRLHLDQTIGRLSRTLAQADMLIREHGGELTGSVHDLAGTTAQVAAQREQLSEVLTTLPLVFGNFSRAVTEDERLRIRLNISSNLAQFPATARLCERFPVPLCSGPGLVNPIPFPPNLDPLHTMAGGG</sequence>
<dbReference type="Pfam" id="PF02470">
    <property type="entry name" value="MlaD"/>
    <property type="match status" value="1"/>
</dbReference>
<dbReference type="AlphaFoldDB" id="A0A840NGA4"/>
<name>A0A840NGA4_9PSEU</name>
<comment type="caution">
    <text evidence="2">The sequence shown here is derived from an EMBL/GenBank/DDBJ whole genome shotgun (WGS) entry which is preliminary data.</text>
</comment>
<dbReference type="GO" id="GO:0005576">
    <property type="term" value="C:extracellular region"/>
    <property type="evidence" value="ECO:0007669"/>
    <property type="project" value="TreeGrafter"/>
</dbReference>